<dbReference type="Proteomes" id="UP001595075">
    <property type="component" value="Unassembled WGS sequence"/>
</dbReference>
<name>A0ABR4C267_9HELO</name>
<accession>A0ABR4C267</accession>
<comment type="caution">
    <text evidence="1">The sequence shown here is derived from an EMBL/GenBank/DDBJ whole genome shotgun (WGS) entry which is preliminary data.</text>
</comment>
<evidence type="ECO:0000313" key="2">
    <source>
        <dbReference type="Proteomes" id="UP001595075"/>
    </source>
</evidence>
<protein>
    <submittedName>
        <fullName evidence="1">Uncharacterized protein</fullName>
    </submittedName>
</protein>
<evidence type="ECO:0000313" key="1">
    <source>
        <dbReference type="EMBL" id="KAL2063606.1"/>
    </source>
</evidence>
<organism evidence="1 2">
    <name type="scientific">Oculimacula yallundae</name>
    <dbReference type="NCBI Taxonomy" id="86028"/>
    <lineage>
        <taxon>Eukaryota</taxon>
        <taxon>Fungi</taxon>
        <taxon>Dikarya</taxon>
        <taxon>Ascomycota</taxon>
        <taxon>Pezizomycotina</taxon>
        <taxon>Leotiomycetes</taxon>
        <taxon>Helotiales</taxon>
        <taxon>Ploettnerulaceae</taxon>
        <taxon>Oculimacula</taxon>
    </lineage>
</organism>
<reference evidence="1 2" key="1">
    <citation type="journal article" date="2024" name="Commun. Biol.">
        <title>Comparative genomic analysis of thermophilic fungi reveals convergent evolutionary adaptations and gene losses.</title>
        <authorList>
            <person name="Steindorff A.S."/>
            <person name="Aguilar-Pontes M.V."/>
            <person name="Robinson A.J."/>
            <person name="Andreopoulos B."/>
            <person name="LaButti K."/>
            <person name="Kuo A."/>
            <person name="Mondo S."/>
            <person name="Riley R."/>
            <person name="Otillar R."/>
            <person name="Haridas S."/>
            <person name="Lipzen A."/>
            <person name="Grimwood J."/>
            <person name="Schmutz J."/>
            <person name="Clum A."/>
            <person name="Reid I.D."/>
            <person name="Moisan M.C."/>
            <person name="Butler G."/>
            <person name="Nguyen T.T.M."/>
            <person name="Dewar K."/>
            <person name="Conant G."/>
            <person name="Drula E."/>
            <person name="Henrissat B."/>
            <person name="Hansel C."/>
            <person name="Singer S."/>
            <person name="Hutchinson M.I."/>
            <person name="de Vries R.P."/>
            <person name="Natvig D.O."/>
            <person name="Powell A.J."/>
            <person name="Tsang A."/>
            <person name="Grigoriev I.V."/>
        </authorList>
    </citation>
    <scope>NUCLEOTIDE SEQUENCE [LARGE SCALE GENOMIC DNA]</scope>
    <source>
        <strain evidence="1 2">CBS 494.80</strain>
    </source>
</reference>
<keyword evidence="2" id="KW-1185">Reference proteome</keyword>
<sequence>MHVTMFWTKHGRRKELSVRRMGATSVHDHGDVSLIECGPFSPATSFGSGLFFLIGGRLARHAGMLGRGSSSKRMVSCCCKYHWRWRLARSSGVGFGQTGVHRMGNYHRVVALPPVSQNITSLPSSFEKYERTMHLRM</sequence>
<dbReference type="EMBL" id="JAZHXI010000015">
    <property type="protein sequence ID" value="KAL2063606.1"/>
    <property type="molecule type" value="Genomic_DNA"/>
</dbReference>
<gene>
    <name evidence="1" type="ORF">VTL71DRAFT_5411</name>
</gene>
<proteinExistence type="predicted"/>